<name>A0A0M3HFZ5_ASCLU</name>
<dbReference type="InterPro" id="IPR052091">
    <property type="entry name" value="Beta-ala_Activ/Resist"/>
</dbReference>
<dbReference type="PROSITE" id="PS00455">
    <property type="entry name" value="AMP_BINDING"/>
    <property type="match status" value="1"/>
</dbReference>
<dbReference type="PANTHER" id="PTHR44394:SF1">
    <property type="entry name" value="BETA-ALANINE-ACTIVATING ENZYME"/>
    <property type="match status" value="1"/>
</dbReference>
<protein>
    <submittedName>
        <fullName evidence="3">AMP-binding domain-containing protein</fullName>
    </submittedName>
</protein>
<reference evidence="3" key="1">
    <citation type="submission" date="2017-02" db="UniProtKB">
        <authorList>
            <consortium name="WormBaseParasite"/>
        </authorList>
    </citation>
    <scope>IDENTIFICATION</scope>
</reference>
<evidence type="ECO:0000259" key="1">
    <source>
        <dbReference type="Pfam" id="PF00501"/>
    </source>
</evidence>
<dbReference type="AlphaFoldDB" id="A0A0M3HFZ5"/>
<evidence type="ECO:0000313" key="2">
    <source>
        <dbReference type="Proteomes" id="UP000036681"/>
    </source>
</evidence>
<dbReference type="Pfam" id="PF00501">
    <property type="entry name" value="AMP-binding"/>
    <property type="match status" value="1"/>
</dbReference>
<feature type="domain" description="AMP-dependent synthetase/ligase" evidence="1">
    <location>
        <begin position="72"/>
        <end position="243"/>
    </location>
</feature>
<keyword evidence="2" id="KW-1185">Reference proteome</keyword>
<dbReference type="InterPro" id="IPR000873">
    <property type="entry name" value="AMP-dep_synth/lig_dom"/>
</dbReference>
<dbReference type="Gene3D" id="3.40.50.12780">
    <property type="entry name" value="N-terminal domain of ligase-like"/>
    <property type="match status" value="1"/>
</dbReference>
<dbReference type="GO" id="GO:0043041">
    <property type="term" value="P:amino acid activation for nonribosomal peptide biosynthetic process"/>
    <property type="evidence" value="ECO:0007669"/>
    <property type="project" value="TreeGrafter"/>
</dbReference>
<dbReference type="Proteomes" id="UP000036681">
    <property type="component" value="Unplaced"/>
</dbReference>
<evidence type="ECO:0000313" key="3">
    <source>
        <dbReference type="WBParaSite" id="ALUE_0000044001-mRNA-1"/>
    </source>
</evidence>
<sequence length="249" mass="27960">MDNVLLHILRSQNAFIYVPPSSVEFVESECARLRVSTLISSIVFSDATEVVFGVKIYFTFYSENRIDAFEVTPICYVIQTSGTTGKPKSVMVPYSAIMPNIRDFRERFLLLPSDVILHSTALSFDPSVVELFLALSIGSELLIVTDSLRSRPAMLADVLLKFHASIDRSLEHSFSFQTTPSLFKLLPHSALVKIFDTKSALRVLLLGGEAFPSKFLSHYISEGTRVNIFNVYGITEVSCWASCRQWKSR</sequence>
<dbReference type="WBParaSite" id="ALUE_0000044001-mRNA-1">
    <property type="protein sequence ID" value="ALUE_0000044001-mRNA-1"/>
    <property type="gene ID" value="ALUE_0000044001"/>
</dbReference>
<organism evidence="2 3">
    <name type="scientific">Ascaris lumbricoides</name>
    <name type="common">Giant roundworm</name>
    <dbReference type="NCBI Taxonomy" id="6252"/>
    <lineage>
        <taxon>Eukaryota</taxon>
        <taxon>Metazoa</taxon>
        <taxon>Ecdysozoa</taxon>
        <taxon>Nematoda</taxon>
        <taxon>Chromadorea</taxon>
        <taxon>Rhabditida</taxon>
        <taxon>Spirurina</taxon>
        <taxon>Ascaridomorpha</taxon>
        <taxon>Ascaridoidea</taxon>
        <taxon>Ascarididae</taxon>
        <taxon>Ascaris</taxon>
    </lineage>
</organism>
<dbReference type="InterPro" id="IPR042099">
    <property type="entry name" value="ANL_N_sf"/>
</dbReference>
<dbReference type="SUPFAM" id="SSF56801">
    <property type="entry name" value="Acetyl-CoA synthetase-like"/>
    <property type="match status" value="1"/>
</dbReference>
<proteinExistence type="predicted"/>
<accession>A0A0M3HFZ5</accession>
<dbReference type="PANTHER" id="PTHR44394">
    <property type="entry name" value="BETA-ALANINE-ACTIVATING ENZYME"/>
    <property type="match status" value="1"/>
</dbReference>
<dbReference type="InterPro" id="IPR020845">
    <property type="entry name" value="AMP-binding_CS"/>
</dbReference>